<reference evidence="2 3" key="1">
    <citation type="journal article" date="1994" name="Int. J. Syst. Bacteriol.">
        <title>Phylogenetic positions of novel aerobic, bacteriochlorophyll a-containing bacteria and description of Roseococcus thiosulfatophilus gen. nov., sp. nov., Erythromicrobium ramosum gen. nov., sp. nov., and Erythrobacter litoralis sp. nov.</title>
        <authorList>
            <person name="Yurkov V."/>
            <person name="Stackebrandt E."/>
            <person name="Holmes A."/>
            <person name="Fuerst J.A."/>
            <person name="Hugenholtz P."/>
            <person name="Golecki J."/>
            <person name="Gad'on N."/>
            <person name="Gorlenko V.M."/>
            <person name="Kompantseva E.I."/>
            <person name="Drews G."/>
        </authorList>
    </citation>
    <scope>NUCLEOTIDE SEQUENCE [LARGE SCALE GENOMIC DNA]</scope>
    <source>
        <strain evidence="2 3">KR-99</strain>
    </source>
</reference>
<feature type="signal peptide" evidence="1">
    <location>
        <begin position="1"/>
        <end position="25"/>
    </location>
</feature>
<dbReference type="Gene3D" id="2.30.30.760">
    <property type="match status" value="1"/>
</dbReference>
<name>A0A7V8RD72_9SPHN</name>
<sequence>MPVRKTFLALGLAAPLLASSASVQAQAQAIQDLNEIDVLVAATMGAGIGEPGGARAPVDRRLKLKACPVALEVTGPDLGAAAVRCPALGWRIRVPLDLAAEREQAVAPRPGQARALAGQGAEAVKRGEPILLTVDRPMFSLSRVMIADKDGRVGEVIPVRDDPRGKPIFVRIVEPGRATILSN</sequence>
<evidence type="ECO:0000313" key="3">
    <source>
        <dbReference type="Proteomes" id="UP000589292"/>
    </source>
</evidence>
<keyword evidence="1" id="KW-0732">Signal</keyword>
<keyword evidence="2" id="KW-0282">Flagellum</keyword>
<feature type="chain" id="PRO_5031304741" evidence="1">
    <location>
        <begin position="26"/>
        <end position="183"/>
    </location>
</feature>
<dbReference type="EMBL" id="VDES01000002">
    <property type="protein sequence ID" value="MBA1374305.1"/>
    <property type="molecule type" value="Genomic_DNA"/>
</dbReference>
<keyword evidence="3" id="KW-1185">Reference proteome</keyword>
<dbReference type="AlphaFoldDB" id="A0A7V8RD72"/>
<comment type="caution">
    <text evidence="2">The sequence shown here is derived from an EMBL/GenBank/DDBJ whole genome shotgun (WGS) entry which is preliminary data.</text>
</comment>
<dbReference type="RefSeq" id="WP_082750931.1">
    <property type="nucleotide sequence ID" value="NZ_BAAAGB010000001.1"/>
</dbReference>
<evidence type="ECO:0000313" key="2">
    <source>
        <dbReference type="EMBL" id="MBA1374305.1"/>
    </source>
</evidence>
<evidence type="ECO:0000256" key="1">
    <source>
        <dbReference type="SAM" id="SignalP"/>
    </source>
</evidence>
<protein>
    <submittedName>
        <fullName evidence="2">Flagellar protein</fullName>
    </submittedName>
</protein>
<dbReference type="Proteomes" id="UP000589292">
    <property type="component" value="Unassembled WGS sequence"/>
</dbReference>
<accession>A0A7V8RD72</accession>
<keyword evidence="2" id="KW-0966">Cell projection</keyword>
<keyword evidence="2" id="KW-0969">Cilium</keyword>
<proteinExistence type="predicted"/>
<gene>
    <name evidence="2" type="ORF">FG486_08135</name>
</gene>
<organism evidence="2 3">
    <name type="scientific">Sphingomonas ursincola</name>
    <dbReference type="NCBI Taxonomy" id="56361"/>
    <lineage>
        <taxon>Bacteria</taxon>
        <taxon>Pseudomonadati</taxon>
        <taxon>Pseudomonadota</taxon>
        <taxon>Alphaproteobacteria</taxon>
        <taxon>Sphingomonadales</taxon>
        <taxon>Sphingomonadaceae</taxon>
        <taxon>Sphingomonas</taxon>
    </lineage>
</organism>